<keyword evidence="2" id="KW-0378">Hydrolase</keyword>
<proteinExistence type="predicted"/>
<name>A0A1L5F9X0_CLOKL</name>
<sequence>MGKDKITFITNVKIFDGECVIEKQSITIKGEKIVNVGGPAPDGAEVIDAKGCTLLPGLIDAHTHANPESRKIALTFGVTTVYIMQGYWSKEQKRVLDERRDIADALSSFFAVTAPGGHPHELIPKDAIPKMPQGFDMSEAIKFASTPKEAAKVVAKRVEQDANYIKIMVEDGTVFGKPGTPDITDEVLATACAEAHRFGKMAVAHTMTIKASERAIKAGIDGLMHIFIDKPYTKEIIDTIVNSGVFVCPTIVAGASTIGDSDAAEFAKDERVRSKLSEEWINALYKHINSYPQGKTEYLLETVKALHDAGVDILAGADSSTPDVGGMVPGASLHHELQLLVKAGLAPIEVLRAATSVPARRFGLIDRGRIVDGARADLLLVKGDPTSNISDTLSVQSVWRQGVRLTII</sequence>
<dbReference type="InterPro" id="IPR011059">
    <property type="entry name" value="Metal-dep_hydrolase_composite"/>
</dbReference>
<dbReference type="SUPFAM" id="SSF51556">
    <property type="entry name" value="Metallo-dependent hydrolases"/>
    <property type="match status" value="1"/>
</dbReference>
<dbReference type="InterPro" id="IPR051781">
    <property type="entry name" value="Metallo-dep_Hydrolase"/>
</dbReference>
<organism evidence="2 3">
    <name type="scientific">Clostridium kluyveri</name>
    <dbReference type="NCBI Taxonomy" id="1534"/>
    <lineage>
        <taxon>Bacteria</taxon>
        <taxon>Bacillati</taxon>
        <taxon>Bacillota</taxon>
        <taxon>Clostridia</taxon>
        <taxon>Eubacteriales</taxon>
        <taxon>Clostridiaceae</taxon>
        <taxon>Clostridium</taxon>
    </lineage>
</organism>
<accession>A0A1L5F9X0</accession>
<dbReference type="Gene3D" id="2.30.40.10">
    <property type="entry name" value="Urease, subunit C, domain 1"/>
    <property type="match status" value="1"/>
</dbReference>
<dbReference type="Proteomes" id="UP000184604">
    <property type="component" value="Chromosome"/>
</dbReference>
<dbReference type="PANTHER" id="PTHR43135">
    <property type="entry name" value="ALPHA-D-RIBOSE 1-METHYLPHOSPHONATE 5-TRIPHOSPHATE DIPHOSPHATASE"/>
    <property type="match status" value="1"/>
</dbReference>
<evidence type="ECO:0000259" key="1">
    <source>
        <dbReference type="Pfam" id="PF01979"/>
    </source>
</evidence>
<dbReference type="InterPro" id="IPR006680">
    <property type="entry name" value="Amidohydro-rel"/>
</dbReference>
<dbReference type="Gene3D" id="3.20.20.140">
    <property type="entry name" value="Metal-dependent hydrolases"/>
    <property type="match status" value="1"/>
</dbReference>
<evidence type="ECO:0000313" key="3">
    <source>
        <dbReference type="Proteomes" id="UP000184604"/>
    </source>
</evidence>
<dbReference type="AlphaFoldDB" id="A0A1L5F9X0"/>
<reference evidence="2 3" key="1">
    <citation type="submission" date="2016-12" db="EMBL/GenBank/DDBJ databases">
        <title>Complete genome sequence of Clostridium kluyveri JZZ isolated from the pit mud of a Chinese flavor liquor-making factory.</title>
        <authorList>
            <person name="Wang Y."/>
        </authorList>
    </citation>
    <scope>NUCLEOTIDE SEQUENCE [LARGE SCALE GENOMIC DNA]</scope>
    <source>
        <strain evidence="2 3">JZZ</strain>
    </source>
</reference>
<evidence type="ECO:0000313" key="2">
    <source>
        <dbReference type="EMBL" id="APM39815.1"/>
    </source>
</evidence>
<protein>
    <submittedName>
        <fullName evidence="2">Amidohydrolase</fullName>
    </submittedName>
</protein>
<dbReference type="InterPro" id="IPR032466">
    <property type="entry name" value="Metal_Hydrolase"/>
</dbReference>
<dbReference type="PANTHER" id="PTHR43135:SF3">
    <property type="entry name" value="ALPHA-D-RIBOSE 1-METHYLPHOSPHONATE 5-TRIPHOSPHATE DIPHOSPHATASE"/>
    <property type="match status" value="1"/>
</dbReference>
<dbReference type="EMBL" id="CP018335">
    <property type="protein sequence ID" value="APM39815.1"/>
    <property type="molecule type" value="Genomic_DNA"/>
</dbReference>
<dbReference type="RefSeq" id="WP_073539430.1">
    <property type="nucleotide sequence ID" value="NZ_CP018335.1"/>
</dbReference>
<dbReference type="OrthoDB" id="9797498at2"/>
<dbReference type="Pfam" id="PF01979">
    <property type="entry name" value="Amidohydro_1"/>
    <property type="match status" value="1"/>
</dbReference>
<dbReference type="GO" id="GO:0016810">
    <property type="term" value="F:hydrolase activity, acting on carbon-nitrogen (but not peptide) bonds"/>
    <property type="evidence" value="ECO:0007669"/>
    <property type="project" value="InterPro"/>
</dbReference>
<gene>
    <name evidence="2" type="ORF">BS101_14260</name>
</gene>
<dbReference type="SUPFAM" id="SSF51338">
    <property type="entry name" value="Composite domain of metallo-dependent hydrolases"/>
    <property type="match status" value="1"/>
</dbReference>
<feature type="domain" description="Amidohydrolase-related" evidence="1">
    <location>
        <begin position="53"/>
        <end position="403"/>
    </location>
</feature>